<keyword evidence="1 2" id="KW-0597">Phosphoprotein</keyword>
<evidence type="ECO:0000313" key="4">
    <source>
        <dbReference type="EMBL" id="GGY29795.1"/>
    </source>
</evidence>
<keyword evidence="5" id="KW-1185">Reference proteome</keyword>
<name>A0A918P657_9NEIS</name>
<dbReference type="AlphaFoldDB" id="A0A918P657"/>
<accession>A0A918P657</accession>
<dbReference type="PROSITE" id="PS50110">
    <property type="entry name" value="RESPONSE_REGULATORY"/>
    <property type="match status" value="1"/>
</dbReference>
<dbReference type="PANTHER" id="PTHR44591">
    <property type="entry name" value="STRESS RESPONSE REGULATOR PROTEIN 1"/>
    <property type="match status" value="1"/>
</dbReference>
<dbReference type="GO" id="GO:0000160">
    <property type="term" value="P:phosphorelay signal transduction system"/>
    <property type="evidence" value="ECO:0007669"/>
    <property type="project" value="InterPro"/>
</dbReference>
<gene>
    <name evidence="4" type="ORF">GCM10011289_35880</name>
</gene>
<feature type="modified residue" description="4-aspartylphosphate" evidence="2">
    <location>
        <position position="55"/>
    </location>
</feature>
<dbReference type="InterPro" id="IPR003594">
    <property type="entry name" value="HATPase_dom"/>
</dbReference>
<evidence type="ECO:0000256" key="2">
    <source>
        <dbReference type="PROSITE-ProRule" id="PRU00169"/>
    </source>
</evidence>
<dbReference type="InterPro" id="IPR001789">
    <property type="entry name" value="Sig_transdc_resp-reg_receiver"/>
</dbReference>
<organism evidence="4 5">
    <name type="scientific">Paludibacterium paludis</name>
    <dbReference type="NCBI Taxonomy" id="1225769"/>
    <lineage>
        <taxon>Bacteria</taxon>
        <taxon>Pseudomonadati</taxon>
        <taxon>Pseudomonadota</taxon>
        <taxon>Betaproteobacteria</taxon>
        <taxon>Neisseriales</taxon>
        <taxon>Chromobacteriaceae</taxon>
        <taxon>Paludibacterium</taxon>
    </lineage>
</organism>
<dbReference type="Gene3D" id="3.30.565.10">
    <property type="entry name" value="Histidine kinase-like ATPase, C-terminal domain"/>
    <property type="match status" value="1"/>
</dbReference>
<dbReference type="InterPro" id="IPR050595">
    <property type="entry name" value="Bact_response_regulator"/>
</dbReference>
<protein>
    <recommendedName>
        <fullName evidence="3">Response regulatory domain-containing protein</fullName>
    </recommendedName>
</protein>
<dbReference type="InterPro" id="IPR011006">
    <property type="entry name" value="CheY-like_superfamily"/>
</dbReference>
<dbReference type="Gene3D" id="3.40.50.2300">
    <property type="match status" value="1"/>
</dbReference>
<sequence>MGHRLLLVDDEPFNLELMAELLEDAGFESVQAETGEEAWAILEKDGANFATVLLDKMMPGMDGFEVLKRIKSTPSLEFLPVIMQTAVGAAASVQEGLSAGAFYYLTKPFSREMLLAVVEAAVSHWDRHAYFKELATQQIEALRNLNEACFALRTHKEAQQVTTLLAKTCPSPEKAATGLFELLVNAIEHGNLALSFQEKTALQADGQWEHELERRLGSAEYGSRQVTVRFARDPESIRFVIEDEGSGFDWEHYLSAPGSSLIETHGRGILIARRLSFDRLEYRGKGNVVEAQVSLR</sequence>
<dbReference type="EMBL" id="BMYX01000032">
    <property type="protein sequence ID" value="GGY29795.1"/>
    <property type="molecule type" value="Genomic_DNA"/>
</dbReference>
<evidence type="ECO:0000313" key="5">
    <source>
        <dbReference type="Proteomes" id="UP000645257"/>
    </source>
</evidence>
<dbReference type="Pfam" id="PF00072">
    <property type="entry name" value="Response_reg"/>
    <property type="match status" value="1"/>
</dbReference>
<reference evidence="4" key="2">
    <citation type="submission" date="2020-09" db="EMBL/GenBank/DDBJ databases">
        <authorList>
            <person name="Sun Q."/>
            <person name="Kim S."/>
        </authorList>
    </citation>
    <scope>NUCLEOTIDE SEQUENCE</scope>
    <source>
        <strain evidence="4">KCTC 32182</strain>
    </source>
</reference>
<feature type="domain" description="Response regulatory" evidence="3">
    <location>
        <begin position="4"/>
        <end position="122"/>
    </location>
</feature>
<dbReference type="InterPro" id="IPR036890">
    <property type="entry name" value="HATPase_C_sf"/>
</dbReference>
<dbReference type="SMART" id="SM00448">
    <property type="entry name" value="REC"/>
    <property type="match status" value="1"/>
</dbReference>
<dbReference type="CDD" id="cd16936">
    <property type="entry name" value="HATPase_RsbW-like"/>
    <property type="match status" value="1"/>
</dbReference>
<dbReference type="Pfam" id="PF13581">
    <property type="entry name" value="HATPase_c_2"/>
    <property type="match status" value="1"/>
</dbReference>
<comment type="caution">
    <text evidence="4">The sequence shown here is derived from an EMBL/GenBank/DDBJ whole genome shotgun (WGS) entry which is preliminary data.</text>
</comment>
<dbReference type="Proteomes" id="UP000645257">
    <property type="component" value="Unassembled WGS sequence"/>
</dbReference>
<dbReference type="SUPFAM" id="SSF55874">
    <property type="entry name" value="ATPase domain of HSP90 chaperone/DNA topoisomerase II/histidine kinase"/>
    <property type="match status" value="1"/>
</dbReference>
<evidence type="ECO:0000259" key="3">
    <source>
        <dbReference type="PROSITE" id="PS50110"/>
    </source>
</evidence>
<dbReference type="SUPFAM" id="SSF52172">
    <property type="entry name" value="CheY-like"/>
    <property type="match status" value="1"/>
</dbReference>
<proteinExistence type="predicted"/>
<dbReference type="PANTHER" id="PTHR44591:SF3">
    <property type="entry name" value="RESPONSE REGULATORY DOMAIN-CONTAINING PROTEIN"/>
    <property type="match status" value="1"/>
</dbReference>
<reference evidence="4" key="1">
    <citation type="journal article" date="2014" name="Int. J. Syst. Evol. Microbiol.">
        <title>Complete genome sequence of Corynebacterium casei LMG S-19264T (=DSM 44701T), isolated from a smear-ripened cheese.</title>
        <authorList>
            <consortium name="US DOE Joint Genome Institute (JGI-PGF)"/>
            <person name="Walter F."/>
            <person name="Albersmeier A."/>
            <person name="Kalinowski J."/>
            <person name="Ruckert C."/>
        </authorList>
    </citation>
    <scope>NUCLEOTIDE SEQUENCE</scope>
    <source>
        <strain evidence="4">KCTC 32182</strain>
    </source>
</reference>
<dbReference type="RefSeq" id="WP_189536918.1">
    <property type="nucleotide sequence ID" value="NZ_BMYX01000032.1"/>
</dbReference>
<evidence type="ECO:0000256" key="1">
    <source>
        <dbReference type="ARBA" id="ARBA00022553"/>
    </source>
</evidence>